<dbReference type="RefSeq" id="WP_011405936.1">
    <property type="nucleotide sequence ID" value="NZ_CATZNA010000044.1"/>
</dbReference>
<protein>
    <recommendedName>
        <fullName evidence="4">KEOPS complex subunit</fullName>
    </recommendedName>
</protein>
<comment type="caution">
    <text evidence="2">The sequence shown here is derived from an EMBL/GenBank/DDBJ whole genome shotgun (WGS) entry which is preliminary data.</text>
</comment>
<dbReference type="EMBL" id="NGJK01000016">
    <property type="protein sequence ID" value="RAP03600.1"/>
    <property type="molecule type" value="Genomic_DNA"/>
</dbReference>
<name>A0A328QA94_9EURY</name>
<dbReference type="Proteomes" id="UP000248557">
    <property type="component" value="Unassembled WGS sequence"/>
</dbReference>
<evidence type="ECO:0008006" key="4">
    <source>
        <dbReference type="Google" id="ProtNLM"/>
    </source>
</evidence>
<evidence type="ECO:0000313" key="3">
    <source>
        <dbReference type="Proteomes" id="UP000248557"/>
    </source>
</evidence>
<proteinExistence type="inferred from homology"/>
<reference evidence="2 3" key="1">
    <citation type="submission" date="2017-05" db="EMBL/GenBank/DDBJ databases">
        <title>Host range expansion of the Methanosphaera genus to humans and monogastric animals involves recent and extensive reduction in genome content.</title>
        <authorList>
            <person name="Hoedt E.C."/>
            <person name="Volmer J.G."/>
            <person name="Parks D.H."/>
            <person name="Rosewarne C.P."/>
            <person name="Denman S.E."/>
            <person name="Mcsweeney C.S."/>
            <person name="O Cuiv P."/>
            <person name="Hugenholtz P."/>
            <person name="Tyson G.W."/>
            <person name="Morrison M."/>
        </authorList>
    </citation>
    <scope>NUCLEOTIDE SEQUENCE [LARGE SCALE GENOMIC DNA]</scope>
    <source>
        <strain evidence="2 3">PA5</strain>
    </source>
</reference>
<dbReference type="AlphaFoldDB" id="A0A328QA94"/>
<sequence length="74" mass="8521">MKVKTKITFTYSDNKNAQIAYNSLYPDNEGFIESKVENNKLICYIENEKISTVLNTIEDLIQCEKVIEVTSKIV</sequence>
<evidence type="ECO:0000256" key="1">
    <source>
        <dbReference type="ARBA" id="ARBA00007073"/>
    </source>
</evidence>
<evidence type="ECO:0000313" key="2">
    <source>
        <dbReference type="EMBL" id="RAP03600.1"/>
    </source>
</evidence>
<dbReference type="GeneID" id="3854954"/>
<accession>A0A328QA94</accession>
<dbReference type="InterPro" id="IPR015419">
    <property type="entry name" value="CTAG/Pcc1"/>
</dbReference>
<organism evidence="2 3">
    <name type="scientific">Methanosphaera stadtmanae</name>
    <dbReference type="NCBI Taxonomy" id="2317"/>
    <lineage>
        <taxon>Archaea</taxon>
        <taxon>Methanobacteriati</taxon>
        <taxon>Methanobacteriota</taxon>
        <taxon>Methanomada group</taxon>
        <taxon>Methanobacteria</taxon>
        <taxon>Methanobacteriales</taxon>
        <taxon>Methanobacteriaceae</taxon>
        <taxon>Methanosphaera</taxon>
    </lineage>
</organism>
<dbReference type="NCBIfam" id="NF011470">
    <property type="entry name" value="PRK14887.1"/>
    <property type="match status" value="1"/>
</dbReference>
<gene>
    <name evidence="2" type="ORF">CA615_01660</name>
</gene>
<dbReference type="Pfam" id="PF09341">
    <property type="entry name" value="Pcc1"/>
    <property type="match status" value="1"/>
</dbReference>
<comment type="similarity">
    <text evidence="1">Belongs to the CTAG/PCC1 family.</text>
</comment>